<evidence type="ECO:0000256" key="6">
    <source>
        <dbReference type="SAM" id="Phobius"/>
    </source>
</evidence>
<feature type="transmembrane region" description="Helical" evidence="6">
    <location>
        <begin position="239"/>
        <end position="258"/>
    </location>
</feature>
<feature type="transmembrane region" description="Helical" evidence="6">
    <location>
        <begin position="270"/>
        <end position="296"/>
    </location>
</feature>
<evidence type="ECO:0000256" key="4">
    <source>
        <dbReference type="ARBA" id="ARBA00022989"/>
    </source>
</evidence>
<feature type="transmembrane region" description="Helical" evidence="6">
    <location>
        <begin position="168"/>
        <end position="188"/>
    </location>
</feature>
<protein>
    <submittedName>
        <fullName evidence="7">Cytochrome c oxidase assembly protein</fullName>
    </submittedName>
</protein>
<feature type="transmembrane region" description="Helical" evidence="6">
    <location>
        <begin position="47"/>
        <end position="68"/>
    </location>
</feature>
<evidence type="ECO:0000256" key="3">
    <source>
        <dbReference type="ARBA" id="ARBA00022692"/>
    </source>
</evidence>
<evidence type="ECO:0000313" key="7">
    <source>
        <dbReference type="EMBL" id="MFB9626944.1"/>
    </source>
</evidence>
<keyword evidence="3 6" id="KW-0812">Transmembrane</keyword>
<dbReference type="Proteomes" id="UP001589532">
    <property type="component" value="Unassembled WGS sequence"/>
</dbReference>
<organism evidence="7 8">
    <name type="scientific">Nonomuraea helvata</name>
    <dbReference type="NCBI Taxonomy" id="37484"/>
    <lineage>
        <taxon>Bacteria</taxon>
        <taxon>Bacillati</taxon>
        <taxon>Actinomycetota</taxon>
        <taxon>Actinomycetes</taxon>
        <taxon>Streptosporangiales</taxon>
        <taxon>Streptosporangiaceae</taxon>
        <taxon>Nonomuraea</taxon>
    </lineage>
</organism>
<gene>
    <name evidence="7" type="ORF">ACFFSA_27985</name>
</gene>
<keyword evidence="2" id="KW-1003">Cell membrane</keyword>
<dbReference type="EMBL" id="JBHMBW010000026">
    <property type="protein sequence ID" value="MFB9626944.1"/>
    <property type="molecule type" value="Genomic_DNA"/>
</dbReference>
<feature type="transmembrane region" description="Helical" evidence="6">
    <location>
        <begin position="106"/>
        <end position="123"/>
    </location>
</feature>
<feature type="transmembrane region" description="Helical" evidence="6">
    <location>
        <begin position="200"/>
        <end position="219"/>
    </location>
</feature>
<evidence type="ECO:0000256" key="1">
    <source>
        <dbReference type="ARBA" id="ARBA00004651"/>
    </source>
</evidence>
<dbReference type="RefSeq" id="WP_344997849.1">
    <property type="nucleotide sequence ID" value="NZ_BAAAXV010000009.1"/>
</dbReference>
<keyword evidence="8" id="KW-1185">Reference proteome</keyword>
<dbReference type="Pfam" id="PF09678">
    <property type="entry name" value="Caa3_CtaG"/>
    <property type="match status" value="1"/>
</dbReference>
<comment type="subcellular location">
    <subcellularLocation>
        <location evidence="1">Cell membrane</location>
        <topology evidence="1">Multi-pass membrane protein</topology>
    </subcellularLocation>
</comment>
<dbReference type="InterPro" id="IPR019108">
    <property type="entry name" value="Caa3_assmbl_CtaG-rel"/>
</dbReference>
<proteinExistence type="predicted"/>
<accession>A0ABV5S5K2</accession>
<comment type="caution">
    <text evidence="7">The sequence shown here is derived from an EMBL/GenBank/DDBJ whole genome shotgun (WGS) entry which is preliminary data.</text>
</comment>
<keyword evidence="5 6" id="KW-0472">Membrane</keyword>
<keyword evidence="4 6" id="KW-1133">Transmembrane helix</keyword>
<name>A0ABV5S5K2_9ACTN</name>
<feature type="transmembrane region" description="Helical" evidence="6">
    <location>
        <begin position="316"/>
        <end position="338"/>
    </location>
</feature>
<feature type="transmembrane region" description="Helical" evidence="6">
    <location>
        <begin position="135"/>
        <end position="156"/>
    </location>
</feature>
<sequence>MARTYPIERPATVRAFPFRVVPVYAGAAVAAGVVVLLAVLRTVRRTFVRLAAGEMTVMVAAIGLAAGLSRTPPPPGSGGGHGQLALEYALAPFTPGALITEFRLDPTVLLLLALPAAAYVVGARRAGPWPAGRALAWHAGLALAAWALLGGVGSYSRAMLSAQALQHMVLTVVAPLLLSLGAPLTLAARAFRHDRTGPGLLTRPVVLTAVYPVSFLLLYGTSWLPWSLSGYAPRLLTELLFLGIGLLVFRVVAAVDPLPGPVQWAERARLLAVVTAVHLALGAFLLLGPAVAAGWLSLVAPPGAPGLLADQRLAGAVSMLLPLPALALLAVRMAPVLARDGR</sequence>
<evidence type="ECO:0000256" key="2">
    <source>
        <dbReference type="ARBA" id="ARBA00022475"/>
    </source>
</evidence>
<evidence type="ECO:0000256" key="5">
    <source>
        <dbReference type="ARBA" id="ARBA00023136"/>
    </source>
</evidence>
<feature type="transmembrane region" description="Helical" evidence="6">
    <location>
        <begin position="20"/>
        <end position="40"/>
    </location>
</feature>
<evidence type="ECO:0000313" key="8">
    <source>
        <dbReference type="Proteomes" id="UP001589532"/>
    </source>
</evidence>
<reference evidence="7 8" key="1">
    <citation type="submission" date="2024-09" db="EMBL/GenBank/DDBJ databases">
        <authorList>
            <person name="Sun Q."/>
            <person name="Mori K."/>
        </authorList>
    </citation>
    <scope>NUCLEOTIDE SEQUENCE [LARGE SCALE GENOMIC DNA]</scope>
    <source>
        <strain evidence="7 8">JCM 3143</strain>
    </source>
</reference>